<protein>
    <submittedName>
        <fullName evidence="1">Uncharacterized protein</fullName>
    </submittedName>
</protein>
<dbReference type="EMBL" id="JACT01000001">
    <property type="protein sequence ID" value="KMS58669.1"/>
    <property type="molecule type" value="Genomic_DNA"/>
</dbReference>
<sequence>MKGCLSYPSKLPLEPNDVMSDYATFDCTDTDGASGALIADTAG</sequence>
<proteinExistence type="predicted"/>
<accession>A0A0J7Y496</accession>
<dbReference type="Proteomes" id="UP000052232">
    <property type="component" value="Unassembled WGS sequence"/>
</dbReference>
<reference evidence="1 2" key="1">
    <citation type="journal article" date="2015" name="G3 (Bethesda)">
        <title>Insights into Ongoing Evolution of the Hexachlorocyclohexane Catabolic Pathway from Comparative Genomics of Ten Sphingomonadaceae Strains.</title>
        <authorList>
            <person name="Pearce S.L."/>
            <person name="Oakeshott J.G."/>
            <person name="Pandey G."/>
        </authorList>
    </citation>
    <scope>NUCLEOTIDE SEQUENCE [LARGE SCALE GENOMIC DNA]</scope>
    <source>
        <strain evidence="1 2">LL01</strain>
    </source>
</reference>
<evidence type="ECO:0000313" key="2">
    <source>
        <dbReference type="Proteomes" id="UP000052232"/>
    </source>
</evidence>
<name>A0A0J7Y496_9SPHN</name>
<comment type="caution">
    <text evidence="1">The sequence shown here is derived from an EMBL/GenBank/DDBJ whole genome shotgun (WGS) entry which is preliminary data.</text>
</comment>
<dbReference type="AlphaFoldDB" id="A0A0J7Y496"/>
<organism evidence="1 2">
    <name type="scientific">Sphingobium cupriresistens LL01</name>
    <dbReference type="NCBI Taxonomy" id="1420583"/>
    <lineage>
        <taxon>Bacteria</taxon>
        <taxon>Pseudomonadati</taxon>
        <taxon>Pseudomonadota</taxon>
        <taxon>Alphaproteobacteria</taxon>
        <taxon>Sphingomonadales</taxon>
        <taxon>Sphingomonadaceae</taxon>
        <taxon>Sphingobium</taxon>
    </lineage>
</organism>
<evidence type="ECO:0000313" key="1">
    <source>
        <dbReference type="EMBL" id="KMS58669.1"/>
    </source>
</evidence>
<keyword evidence="2" id="KW-1185">Reference proteome</keyword>
<dbReference type="PATRIC" id="fig|1420583.3.peg.383"/>
<gene>
    <name evidence="1" type="ORF">V473_01930</name>
</gene>